<accession>A0A4Z0CE50</accession>
<keyword evidence="1" id="KW-1133">Transmembrane helix</keyword>
<dbReference type="Proteomes" id="UP000297839">
    <property type="component" value="Unassembled WGS sequence"/>
</dbReference>
<gene>
    <name evidence="2" type="ORF">EZ216_06725</name>
</gene>
<evidence type="ECO:0000256" key="1">
    <source>
        <dbReference type="SAM" id="Phobius"/>
    </source>
</evidence>
<feature type="transmembrane region" description="Helical" evidence="1">
    <location>
        <begin position="73"/>
        <end position="97"/>
    </location>
</feature>
<dbReference type="RefSeq" id="WP_135248917.1">
    <property type="nucleotide sequence ID" value="NZ_SMLK01000001.1"/>
</dbReference>
<sequence length="102" mass="11462">MSQTASVWLVIVAGFVAANLPFVLDRLVMAVYPLKTSKPLPVRLAELVAWYFLVGALGLALEHRASQIAPQGWEFYAVTGALFLTFAFPGFVWRYLFKRRRG</sequence>
<feature type="transmembrane region" description="Helical" evidence="1">
    <location>
        <begin position="6"/>
        <end position="24"/>
    </location>
</feature>
<evidence type="ECO:0000313" key="3">
    <source>
        <dbReference type="Proteomes" id="UP000297839"/>
    </source>
</evidence>
<evidence type="ECO:0000313" key="2">
    <source>
        <dbReference type="EMBL" id="TFZ08830.1"/>
    </source>
</evidence>
<dbReference type="AlphaFoldDB" id="A0A4Z0CE50"/>
<dbReference type="OrthoDB" id="5785537at2"/>
<organism evidence="2 3">
    <name type="scientific">Ramlibacter humi</name>
    <dbReference type="NCBI Taxonomy" id="2530451"/>
    <lineage>
        <taxon>Bacteria</taxon>
        <taxon>Pseudomonadati</taxon>
        <taxon>Pseudomonadota</taxon>
        <taxon>Betaproteobacteria</taxon>
        <taxon>Burkholderiales</taxon>
        <taxon>Comamonadaceae</taxon>
        <taxon>Ramlibacter</taxon>
    </lineage>
</organism>
<dbReference type="InterPro" id="IPR016768">
    <property type="entry name" value="UCP019883"/>
</dbReference>
<keyword evidence="1" id="KW-0472">Membrane</keyword>
<comment type="caution">
    <text evidence="2">The sequence shown here is derived from an EMBL/GenBank/DDBJ whole genome shotgun (WGS) entry which is preliminary data.</text>
</comment>
<dbReference type="Pfam" id="PF10993">
    <property type="entry name" value="DUF2818"/>
    <property type="match status" value="1"/>
</dbReference>
<dbReference type="PIRSF" id="PIRSF019883">
    <property type="entry name" value="UCP019883"/>
    <property type="match status" value="1"/>
</dbReference>
<name>A0A4Z0CE50_9BURK</name>
<proteinExistence type="predicted"/>
<reference evidence="2 3" key="1">
    <citation type="submission" date="2019-03" db="EMBL/GenBank/DDBJ databases">
        <title>Ramlibacter sp. 18x22-1, whole genome shotgun sequence.</title>
        <authorList>
            <person name="Zhang X."/>
            <person name="Feng G."/>
            <person name="Zhu H."/>
        </authorList>
    </citation>
    <scope>NUCLEOTIDE SEQUENCE [LARGE SCALE GENOMIC DNA]</scope>
    <source>
        <strain evidence="2 3">18x22-1</strain>
    </source>
</reference>
<keyword evidence="1" id="KW-0812">Transmembrane</keyword>
<protein>
    <submittedName>
        <fullName evidence="2">DUF2818 family protein</fullName>
    </submittedName>
</protein>
<dbReference type="EMBL" id="SMLK01000001">
    <property type="protein sequence ID" value="TFZ08830.1"/>
    <property type="molecule type" value="Genomic_DNA"/>
</dbReference>
<keyword evidence="3" id="KW-1185">Reference proteome</keyword>